<keyword evidence="3" id="KW-1185">Reference proteome</keyword>
<evidence type="ECO:0000313" key="2">
    <source>
        <dbReference type="EMBL" id="TNN51670.1"/>
    </source>
</evidence>
<proteinExistence type="predicted"/>
<evidence type="ECO:0000256" key="1">
    <source>
        <dbReference type="SAM" id="MobiDB-lite"/>
    </source>
</evidence>
<name>A0A4Z2GEG4_9TELE</name>
<dbReference type="AlphaFoldDB" id="A0A4Z2GEG4"/>
<feature type="compositionally biased region" description="Polar residues" evidence="1">
    <location>
        <begin position="105"/>
        <end position="115"/>
    </location>
</feature>
<gene>
    <name evidence="2" type="ORF">EYF80_038140</name>
</gene>
<feature type="region of interest" description="Disordered" evidence="1">
    <location>
        <begin position="81"/>
        <end position="115"/>
    </location>
</feature>
<organism evidence="2 3">
    <name type="scientific">Liparis tanakae</name>
    <name type="common">Tanaka's snailfish</name>
    <dbReference type="NCBI Taxonomy" id="230148"/>
    <lineage>
        <taxon>Eukaryota</taxon>
        <taxon>Metazoa</taxon>
        <taxon>Chordata</taxon>
        <taxon>Craniata</taxon>
        <taxon>Vertebrata</taxon>
        <taxon>Euteleostomi</taxon>
        <taxon>Actinopterygii</taxon>
        <taxon>Neopterygii</taxon>
        <taxon>Teleostei</taxon>
        <taxon>Neoteleostei</taxon>
        <taxon>Acanthomorphata</taxon>
        <taxon>Eupercaria</taxon>
        <taxon>Perciformes</taxon>
        <taxon>Cottioidei</taxon>
        <taxon>Cottales</taxon>
        <taxon>Liparidae</taxon>
        <taxon>Liparis</taxon>
    </lineage>
</organism>
<reference evidence="2 3" key="1">
    <citation type="submission" date="2019-03" db="EMBL/GenBank/DDBJ databases">
        <title>First draft genome of Liparis tanakae, snailfish: a comprehensive survey of snailfish specific genes.</title>
        <authorList>
            <person name="Kim W."/>
            <person name="Song I."/>
            <person name="Jeong J.-H."/>
            <person name="Kim D."/>
            <person name="Kim S."/>
            <person name="Ryu S."/>
            <person name="Song J.Y."/>
            <person name="Lee S.K."/>
        </authorList>
    </citation>
    <scope>NUCLEOTIDE SEQUENCE [LARGE SCALE GENOMIC DNA]</scope>
    <source>
        <tissue evidence="2">Muscle</tissue>
    </source>
</reference>
<dbReference type="EMBL" id="SRLO01000574">
    <property type="protein sequence ID" value="TNN51670.1"/>
    <property type="molecule type" value="Genomic_DNA"/>
</dbReference>
<protein>
    <submittedName>
        <fullName evidence="2">Uncharacterized protein</fullName>
    </submittedName>
</protein>
<accession>A0A4Z2GEG4</accession>
<dbReference type="Proteomes" id="UP000314294">
    <property type="component" value="Unassembled WGS sequence"/>
</dbReference>
<comment type="caution">
    <text evidence="2">The sequence shown here is derived from an EMBL/GenBank/DDBJ whole genome shotgun (WGS) entry which is preliminary data.</text>
</comment>
<sequence length="115" mass="13072">MEPTLSDRDPLTYESPRLREDQRLQLWRGSARGLLRPRRRQQAGEVTEVVELSTELMRLERALATSPSAAELHVFHSRLSHSLQQEEGALWRRARRKPTGGYSGSPPSDRTGPQA</sequence>
<evidence type="ECO:0000313" key="3">
    <source>
        <dbReference type="Proteomes" id="UP000314294"/>
    </source>
</evidence>